<proteinExistence type="predicted"/>
<feature type="chain" id="PRO_5016653128" description="UPAR/Ly6 domain-containing protein" evidence="1">
    <location>
        <begin position="18"/>
        <end position="92"/>
    </location>
</feature>
<comment type="caution">
    <text evidence="2">The sequence shown here is derived from an EMBL/GenBank/DDBJ whole genome shotgun (WGS) entry which is preliminary data.</text>
</comment>
<evidence type="ECO:0000313" key="3">
    <source>
        <dbReference type="Proteomes" id="UP000252519"/>
    </source>
</evidence>
<keyword evidence="3" id="KW-1185">Reference proteome</keyword>
<protein>
    <recommendedName>
        <fullName evidence="4">UPAR/Ly6 domain-containing protein</fullName>
    </recommendedName>
</protein>
<name>A0A368FGA9_ANCCA</name>
<dbReference type="EMBL" id="JOJR01001341">
    <property type="protein sequence ID" value="RCN31271.1"/>
    <property type="molecule type" value="Genomic_DNA"/>
</dbReference>
<organism evidence="2 3">
    <name type="scientific">Ancylostoma caninum</name>
    <name type="common">Dog hookworm</name>
    <dbReference type="NCBI Taxonomy" id="29170"/>
    <lineage>
        <taxon>Eukaryota</taxon>
        <taxon>Metazoa</taxon>
        <taxon>Ecdysozoa</taxon>
        <taxon>Nematoda</taxon>
        <taxon>Chromadorea</taxon>
        <taxon>Rhabditida</taxon>
        <taxon>Rhabditina</taxon>
        <taxon>Rhabditomorpha</taxon>
        <taxon>Strongyloidea</taxon>
        <taxon>Ancylostomatidae</taxon>
        <taxon>Ancylostomatinae</taxon>
        <taxon>Ancylostoma</taxon>
    </lineage>
</organism>
<keyword evidence="1" id="KW-0732">Signal</keyword>
<dbReference type="OrthoDB" id="5807385at2759"/>
<evidence type="ECO:0000256" key="1">
    <source>
        <dbReference type="SAM" id="SignalP"/>
    </source>
</evidence>
<sequence length="92" mass="10199">MQFKYICFLSLIATGAALTCKMCDNYISCANEMSEQCPPHTQCYTIKRHGKGNDMTIGDGVRPRHQNGGKVSFVELSSRTHLSVEVHHASLP</sequence>
<evidence type="ECO:0000313" key="2">
    <source>
        <dbReference type="EMBL" id="RCN31271.1"/>
    </source>
</evidence>
<accession>A0A368FGA9</accession>
<reference evidence="2 3" key="1">
    <citation type="submission" date="2014-10" db="EMBL/GenBank/DDBJ databases">
        <title>Draft genome of the hookworm Ancylostoma caninum.</title>
        <authorList>
            <person name="Mitreva M."/>
        </authorList>
    </citation>
    <scope>NUCLEOTIDE SEQUENCE [LARGE SCALE GENOMIC DNA]</scope>
    <source>
        <strain evidence="2 3">Baltimore</strain>
    </source>
</reference>
<feature type="signal peptide" evidence="1">
    <location>
        <begin position="1"/>
        <end position="17"/>
    </location>
</feature>
<evidence type="ECO:0008006" key="4">
    <source>
        <dbReference type="Google" id="ProtNLM"/>
    </source>
</evidence>
<gene>
    <name evidence="2" type="ORF">ANCCAN_22944</name>
</gene>
<dbReference type="AlphaFoldDB" id="A0A368FGA9"/>
<dbReference type="Proteomes" id="UP000252519">
    <property type="component" value="Unassembled WGS sequence"/>
</dbReference>